<dbReference type="PANTHER" id="PTHR43660:SF1">
    <property type="entry name" value="DIPEPTIDYL CARBOXYPEPTIDASE"/>
    <property type="match status" value="1"/>
</dbReference>
<evidence type="ECO:0000256" key="2">
    <source>
        <dbReference type="ARBA" id="ARBA00022670"/>
    </source>
</evidence>
<reference evidence="9 10" key="1">
    <citation type="journal article" date="2010" name="Stand. Genomic Sci.">
        <title>Complete genome sequence of Ferrimonas balearica type strain (PAT).</title>
        <authorList>
            <person name="Nolan M."/>
            <person name="Sikorski J."/>
            <person name="Davenport K."/>
            <person name="Lucas S."/>
            <person name="Glavina Del Rio T."/>
            <person name="Tice H."/>
            <person name="Cheng J."/>
            <person name="Goodwin L."/>
            <person name="Pitluck S."/>
            <person name="Liolios K."/>
            <person name="Ivanova N."/>
            <person name="Mavromatis K."/>
            <person name="Ovchinnikova G."/>
            <person name="Pati A."/>
            <person name="Chen A."/>
            <person name="Palaniappan K."/>
            <person name="Land M."/>
            <person name="Hauser L."/>
            <person name="Chang Y."/>
            <person name="Jeffries C."/>
            <person name="Tapia R."/>
            <person name="Brettin T."/>
            <person name="Detter J."/>
            <person name="Han C."/>
            <person name="Yasawong M."/>
            <person name="Rohde M."/>
            <person name="Tindall B."/>
            <person name="Goker M."/>
            <person name="Woyke T."/>
            <person name="Bristow J."/>
            <person name="Eisen J."/>
            <person name="Markowitz V."/>
            <person name="Hugenholtz P."/>
            <person name="Kyrpides N."/>
            <person name="Klenk H."/>
            <person name="Lapidus A."/>
        </authorList>
    </citation>
    <scope>NUCLEOTIDE SEQUENCE [LARGE SCALE GENOMIC DNA]</scope>
    <source>
        <strain evidence="10">DSM 9799 / CCM 4581 / KCTC 23876 / PAT</strain>
    </source>
</reference>
<evidence type="ECO:0000313" key="9">
    <source>
        <dbReference type="EMBL" id="ADN75520.1"/>
    </source>
</evidence>
<keyword evidence="9" id="KW-0121">Carboxypeptidase</keyword>
<evidence type="ECO:0000256" key="1">
    <source>
        <dbReference type="ARBA" id="ARBA00006040"/>
    </source>
</evidence>
<dbReference type="Gene3D" id="3.40.390.10">
    <property type="entry name" value="Collagenase (Catalytic Domain)"/>
    <property type="match status" value="1"/>
</dbReference>
<dbReference type="EC" id="3.4.15.5" evidence="9"/>
<dbReference type="Gene3D" id="1.10.1370.10">
    <property type="entry name" value="Neurolysin, domain 3"/>
    <property type="match status" value="1"/>
</dbReference>
<sequence>MELSSTNPLLGAFDAPFGLPPFAALQDEHFAPAFEAGMVAQLEEVAAIVANPEPASVANTIEALERSGSLLSRTQMLFENLSGTDTNPTRQAIEQEFGPRLAAHRDAIALNAELFARIEAVWQQRDQIDGEARVLTEKTHQRFVLGGAQLQGQARERLAEINRELAGLQIQFAQNLLAQNNDFVHLVENADELAGLPQAMIDAAAEKAAALGQPGHWAFGCDRTVLYPFLTYCQHRGHRQALYQGYLNRADNDDEQDNKANLRRQAALRLEKARLLGFASHAHYELSDRMVEGPEAAQDLMEDVWQATVVKANEEAEALQRLIAAEGHDFTLAGWDWWYYAEQRRQQEYALDDAELMPYFSLDNVIEGAFHTARRLFGIDFKPLDNLALYHDEARAWEVVDSDGRHLGVFIGDYFTRDSKRGGAWMTVFREQSRLDGEMRPLVQNVCNFPKPQPGQPALLDFDHVRTLFHEFGHALHGLLTDCRYASLSGTNVARDFVEFPSQVLEHWALQPEVLAHYARHVETGAVIPEDLVRRVQKMGRFNQGFQTGEFLAAAILDMAWHTIEGEVPEVAEMEANVAARIGLPEAIAYRYRSPAFAHIFAGGYSAGYYSYLYSAVLDGDGFAAFTEAGNLFDPALAGRLRTLLQSGGTVKPDRLYRNFRGRDPRIDALLENRGLN</sequence>
<dbReference type="GO" id="GO:0006508">
    <property type="term" value="P:proteolysis"/>
    <property type="evidence" value="ECO:0007669"/>
    <property type="project" value="UniProtKB-KW"/>
</dbReference>
<dbReference type="Pfam" id="PF01432">
    <property type="entry name" value="Peptidase_M3"/>
    <property type="match status" value="1"/>
</dbReference>
<keyword evidence="4 7" id="KW-0378">Hydrolase</keyword>
<comment type="similarity">
    <text evidence="1 7">Belongs to the peptidase M3 family.</text>
</comment>
<accession>E1SLY8</accession>
<evidence type="ECO:0000256" key="4">
    <source>
        <dbReference type="ARBA" id="ARBA00022801"/>
    </source>
</evidence>
<dbReference type="GO" id="GO:0005829">
    <property type="term" value="C:cytosol"/>
    <property type="evidence" value="ECO:0007669"/>
    <property type="project" value="UniProtKB-ARBA"/>
</dbReference>
<dbReference type="AlphaFoldDB" id="E1SLY8"/>
<keyword evidence="3 7" id="KW-0479">Metal-binding</keyword>
<protein>
    <submittedName>
        <fullName evidence="9">Peptidyl-dipeptidase Dcp</fullName>
        <ecNumber evidence="9">3.4.15.5</ecNumber>
    </submittedName>
</protein>
<dbReference type="GO" id="GO:0004180">
    <property type="term" value="F:carboxypeptidase activity"/>
    <property type="evidence" value="ECO:0007669"/>
    <property type="project" value="UniProtKB-KW"/>
</dbReference>
<dbReference type="PANTHER" id="PTHR43660">
    <property type="entry name" value="DIPEPTIDYL CARBOXYPEPTIDASE"/>
    <property type="match status" value="1"/>
</dbReference>
<dbReference type="FunFam" id="3.40.390.10:FF:000009">
    <property type="entry name" value="Oligopeptidase A"/>
    <property type="match status" value="1"/>
</dbReference>
<dbReference type="eggNOG" id="COG0339">
    <property type="taxonomic scope" value="Bacteria"/>
</dbReference>
<evidence type="ECO:0000256" key="3">
    <source>
        <dbReference type="ARBA" id="ARBA00022723"/>
    </source>
</evidence>
<evidence type="ECO:0000259" key="8">
    <source>
        <dbReference type="Pfam" id="PF01432"/>
    </source>
</evidence>
<evidence type="ECO:0000313" key="10">
    <source>
        <dbReference type="Proteomes" id="UP000006683"/>
    </source>
</evidence>
<dbReference type="GO" id="GO:0008241">
    <property type="term" value="F:peptidyl-dipeptidase activity"/>
    <property type="evidence" value="ECO:0007669"/>
    <property type="project" value="UniProtKB-EC"/>
</dbReference>
<dbReference type="InterPro" id="IPR024079">
    <property type="entry name" value="MetalloPept_cat_dom_sf"/>
</dbReference>
<gene>
    <name evidence="9" type="ordered locus">Fbal_1315</name>
</gene>
<dbReference type="EMBL" id="CP002209">
    <property type="protein sequence ID" value="ADN75520.1"/>
    <property type="molecule type" value="Genomic_DNA"/>
</dbReference>
<comment type="cofactor">
    <cofactor evidence="7">
        <name>Zn(2+)</name>
        <dbReference type="ChEBI" id="CHEBI:29105"/>
    </cofactor>
    <text evidence="7">Binds 1 zinc ion.</text>
</comment>
<dbReference type="GO" id="GO:0046872">
    <property type="term" value="F:metal ion binding"/>
    <property type="evidence" value="ECO:0007669"/>
    <property type="project" value="UniProtKB-UniRule"/>
</dbReference>
<evidence type="ECO:0000256" key="5">
    <source>
        <dbReference type="ARBA" id="ARBA00022833"/>
    </source>
</evidence>
<keyword evidence="6 7" id="KW-0482">Metalloprotease</keyword>
<organism evidence="9 10">
    <name type="scientific">Ferrimonas balearica (strain DSM 9799 / CCM 4581 / KCTC 23876 / PAT)</name>
    <dbReference type="NCBI Taxonomy" id="550540"/>
    <lineage>
        <taxon>Bacteria</taxon>
        <taxon>Pseudomonadati</taxon>
        <taxon>Pseudomonadota</taxon>
        <taxon>Gammaproteobacteria</taxon>
        <taxon>Alteromonadales</taxon>
        <taxon>Ferrimonadaceae</taxon>
        <taxon>Ferrimonas</taxon>
    </lineage>
</organism>
<dbReference type="InterPro" id="IPR045090">
    <property type="entry name" value="Pept_M3A_M3B"/>
</dbReference>
<dbReference type="SUPFAM" id="SSF55486">
    <property type="entry name" value="Metalloproteases ('zincins'), catalytic domain"/>
    <property type="match status" value="1"/>
</dbReference>
<evidence type="ECO:0000256" key="6">
    <source>
        <dbReference type="ARBA" id="ARBA00023049"/>
    </source>
</evidence>
<keyword evidence="2 7" id="KW-0645">Protease</keyword>
<dbReference type="InterPro" id="IPR034005">
    <property type="entry name" value="M3A_DCP"/>
</dbReference>
<dbReference type="CDD" id="cd06456">
    <property type="entry name" value="M3A_DCP"/>
    <property type="match status" value="1"/>
</dbReference>
<dbReference type="KEGG" id="fbl:Fbal_1315"/>
<keyword evidence="5 7" id="KW-0862">Zinc</keyword>
<keyword evidence="10" id="KW-1185">Reference proteome</keyword>
<dbReference type="InterPro" id="IPR024077">
    <property type="entry name" value="Neurolysin/TOP_dom2"/>
</dbReference>
<dbReference type="InterPro" id="IPR001567">
    <property type="entry name" value="Pept_M3A_M3B_dom"/>
</dbReference>
<feature type="domain" description="Peptidase M3A/M3B catalytic" evidence="8">
    <location>
        <begin position="229"/>
        <end position="675"/>
    </location>
</feature>
<evidence type="ECO:0000256" key="7">
    <source>
        <dbReference type="RuleBase" id="RU003435"/>
    </source>
</evidence>
<name>E1SLY8_FERBD</name>
<dbReference type="HOGENOM" id="CLU_001805_4_0_6"/>
<dbReference type="Proteomes" id="UP000006683">
    <property type="component" value="Chromosome"/>
</dbReference>
<proteinExistence type="inferred from homology"/>
<dbReference type="GO" id="GO:0004222">
    <property type="term" value="F:metalloendopeptidase activity"/>
    <property type="evidence" value="ECO:0007669"/>
    <property type="project" value="InterPro"/>
</dbReference>